<gene>
    <name evidence="1" type="ORF">SAMN02745194_03684</name>
</gene>
<dbReference type="Proteomes" id="UP000184387">
    <property type="component" value="Unassembled WGS sequence"/>
</dbReference>
<dbReference type="RefSeq" id="WP_073137410.1">
    <property type="nucleotide sequence ID" value="NZ_FQZF01000024.1"/>
</dbReference>
<reference evidence="1 2" key="1">
    <citation type="submission" date="2016-11" db="EMBL/GenBank/DDBJ databases">
        <authorList>
            <person name="Jaros S."/>
            <person name="Januszkiewicz K."/>
            <person name="Wedrychowicz H."/>
        </authorList>
    </citation>
    <scope>NUCLEOTIDE SEQUENCE [LARGE SCALE GENOMIC DNA]</scope>
    <source>
        <strain evidence="1 2">DSM 14916</strain>
    </source>
</reference>
<protein>
    <submittedName>
        <fullName evidence="1">Uncharacterized conserved protein YecE, DUF72 family</fullName>
    </submittedName>
</protein>
<keyword evidence="2" id="KW-1185">Reference proteome</keyword>
<dbReference type="Pfam" id="PF01904">
    <property type="entry name" value="DUF72"/>
    <property type="match status" value="1"/>
</dbReference>
<proteinExistence type="predicted"/>
<organism evidence="1 2">
    <name type="scientific">Muricoccus roseus</name>
    <dbReference type="NCBI Taxonomy" id="198092"/>
    <lineage>
        <taxon>Bacteria</taxon>
        <taxon>Pseudomonadati</taxon>
        <taxon>Pseudomonadota</taxon>
        <taxon>Alphaproteobacteria</taxon>
        <taxon>Acetobacterales</taxon>
        <taxon>Roseomonadaceae</taxon>
        <taxon>Muricoccus</taxon>
    </lineage>
</organism>
<accession>A0A1M6N3C9</accession>
<evidence type="ECO:0000313" key="2">
    <source>
        <dbReference type="Proteomes" id="UP000184387"/>
    </source>
</evidence>
<dbReference type="PANTHER" id="PTHR30348:SF14">
    <property type="entry name" value="BLR8050 PROTEIN"/>
    <property type="match status" value="1"/>
</dbReference>
<sequence length="245" mass="27106">MVIGAYVGTAGWSIPRQYAGAFGGEGTHLQRYASRLPAAEINSSFYRPHRPATYERWAMSVPDGFRFSVKVPRMITHEGRLKDMGEALLRFLDEVRALGDRLGPLLVQLPPSLRHEEAVVDRFLADFREAFEGGLVCEPRHATWFTDEVDAQLIRHQVARVAADPALLPRAAVPGGWQGLAYHRLHGWPKIYHSPYSLAQVGAVAGSLREALQDGREAWCIFDNTALGEATHDALELKTLLGTPG</sequence>
<dbReference type="AlphaFoldDB" id="A0A1M6N3C9"/>
<dbReference type="EMBL" id="FQZF01000024">
    <property type="protein sequence ID" value="SHJ90063.1"/>
    <property type="molecule type" value="Genomic_DNA"/>
</dbReference>
<dbReference type="Gene3D" id="3.20.20.410">
    <property type="entry name" value="Protein of unknown function UPF0759"/>
    <property type="match status" value="1"/>
</dbReference>
<dbReference type="SUPFAM" id="SSF117396">
    <property type="entry name" value="TM1631-like"/>
    <property type="match status" value="1"/>
</dbReference>
<dbReference type="InterPro" id="IPR002763">
    <property type="entry name" value="DUF72"/>
</dbReference>
<name>A0A1M6N3C9_9PROT</name>
<evidence type="ECO:0000313" key="1">
    <source>
        <dbReference type="EMBL" id="SHJ90063.1"/>
    </source>
</evidence>
<dbReference type="OrthoDB" id="9780310at2"/>
<dbReference type="InterPro" id="IPR036520">
    <property type="entry name" value="UPF0759_sf"/>
</dbReference>
<dbReference type="STRING" id="198092.SAMN02745194_03684"/>
<dbReference type="PANTHER" id="PTHR30348">
    <property type="entry name" value="UNCHARACTERIZED PROTEIN YECE"/>
    <property type="match status" value="1"/>
</dbReference>